<proteinExistence type="inferred from homology"/>
<evidence type="ECO:0000256" key="11">
    <source>
        <dbReference type="SAM" id="Phobius"/>
    </source>
</evidence>
<feature type="transmembrane region" description="Helical" evidence="11">
    <location>
        <begin position="854"/>
        <end position="873"/>
    </location>
</feature>
<dbReference type="InterPro" id="IPR023298">
    <property type="entry name" value="ATPase_P-typ_TM_dom_sf"/>
</dbReference>
<accession>A0A6A7RU52</accession>
<dbReference type="GO" id="GO:0005524">
    <property type="term" value="F:ATP binding"/>
    <property type="evidence" value="ECO:0007669"/>
    <property type="project" value="UniProtKB-KW"/>
</dbReference>
<feature type="transmembrane region" description="Helical" evidence="11">
    <location>
        <begin position="721"/>
        <end position="739"/>
    </location>
</feature>
<dbReference type="Proteomes" id="UP000342300">
    <property type="component" value="Unassembled WGS sequence"/>
</dbReference>
<dbReference type="Pfam" id="PF00689">
    <property type="entry name" value="Cation_ATPase_C"/>
    <property type="match status" value="1"/>
</dbReference>
<evidence type="ECO:0000256" key="3">
    <source>
        <dbReference type="ARBA" id="ARBA00022553"/>
    </source>
</evidence>
<dbReference type="InterPro" id="IPR059000">
    <property type="entry name" value="ATPase_P-type_domA"/>
</dbReference>
<dbReference type="GO" id="GO:0006883">
    <property type="term" value="P:intracellular sodium ion homeostasis"/>
    <property type="evidence" value="ECO:0007669"/>
    <property type="project" value="TreeGrafter"/>
</dbReference>
<dbReference type="Pfam" id="PF13246">
    <property type="entry name" value="Cation_ATPase"/>
    <property type="match status" value="1"/>
</dbReference>
<dbReference type="Gene3D" id="3.40.50.1000">
    <property type="entry name" value="HAD superfamily/HAD-like"/>
    <property type="match status" value="1"/>
</dbReference>
<dbReference type="PRINTS" id="PR00120">
    <property type="entry name" value="HATPASE"/>
</dbReference>
<dbReference type="GO" id="GO:1990573">
    <property type="term" value="P:potassium ion import across plasma membrane"/>
    <property type="evidence" value="ECO:0007669"/>
    <property type="project" value="TreeGrafter"/>
</dbReference>
<evidence type="ECO:0000259" key="12">
    <source>
        <dbReference type="SMART" id="SM00831"/>
    </source>
</evidence>
<keyword evidence="5" id="KW-0547">Nucleotide-binding</keyword>
<dbReference type="Pfam" id="PF08282">
    <property type="entry name" value="Hydrolase_3"/>
    <property type="match status" value="1"/>
</dbReference>
<dbReference type="Gene3D" id="2.70.150.10">
    <property type="entry name" value="Calcium-transporting ATPase, cytoplasmic transduction domain A"/>
    <property type="match status" value="1"/>
</dbReference>
<dbReference type="EMBL" id="PDHS01000251">
    <property type="protein sequence ID" value="MQM31015.1"/>
    <property type="molecule type" value="Genomic_DNA"/>
</dbReference>
<dbReference type="InterPro" id="IPR018303">
    <property type="entry name" value="ATPase_P-typ_P_site"/>
</dbReference>
<dbReference type="SUPFAM" id="SSF56784">
    <property type="entry name" value="HAD-like"/>
    <property type="match status" value="1"/>
</dbReference>
<dbReference type="Pfam" id="PF00690">
    <property type="entry name" value="Cation_ATPase_N"/>
    <property type="match status" value="1"/>
</dbReference>
<dbReference type="FunFam" id="2.70.150.10:FF:000160">
    <property type="entry name" value="Sarcoplasmic/endoplasmic reticulum calcium ATPase 1"/>
    <property type="match status" value="1"/>
</dbReference>
<feature type="transmembrane region" description="Helical" evidence="11">
    <location>
        <begin position="885"/>
        <end position="904"/>
    </location>
</feature>
<dbReference type="SFLD" id="SFLDS00003">
    <property type="entry name" value="Haloacid_Dehalogenase"/>
    <property type="match status" value="1"/>
</dbReference>
<comment type="subcellular location">
    <subcellularLocation>
        <location evidence="1">Endomembrane system</location>
        <topology evidence="1">Multi-pass membrane protein</topology>
    </subcellularLocation>
</comment>
<evidence type="ECO:0000256" key="4">
    <source>
        <dbReference type="ARBA" id="ARBA00022692"/>
    </source>
</evidence>
<dbReference type="InterPro" id="IPR023214">
    <property type="entry name" value="HAD_sf"/>
</dbReference>
<evidence type="ECO:0000313" key="13">
    <source>
        <dbReference type="EMBL" id="MQM31015.1"/>
    </source>
</evidence>
<dbReference type="PANTHER" id="PTHR43294:SF20">
    <property type="entry name" value="P-TYPE ATPASE"/>
    <property type="match status" value="1"/>
</dbReference>
<evidence type="ECO:0000256" key="2">
    <source>
        <dbReference type="ARBA" id="ARBA00005675"/>
    </source>
</evidence>
<gene>
    <name evidence="13" type="ORF">CRU78_11025</name>
</gene>
<dbReference type="SMART" id="SM00831">
    <property type="entry name" value="Cation_ATPase_N"/>
    <property type="match status" value="1"/>
</dbReference>
<keyword evidence="7" id="KW-0460">Magnesium</keyword>
<keyword evidence="9 11" id="KW-1133">Transmembrane helix</keyword>
<evidence type="ECO:0000256" key="7">
    <source>
        <dbReference type="ARBA" id="ARBA00022842"/>
    </source>
</evidence>
<dbReference type="SFLD" id="SFLDF00027">
    <property type="entry name" value="p-type_atpase"/>
    <property type="match status" value="1"/>
</dbReference>
<name>A0A6A7RU52_9PROT</name>
<evidence type="ECO:0000256" key="10">
    <source>
        <dbReference type="ARBA" id="ARBA00023136"/>
    </source>
</evidence>
<evidence type="ECO:0000256" key="1">
    <source>
        <dbReference type="ARBA" id="ARBA00004127"/>
    </source>
</evidence>
<feature type="transmembrane region" description="Helical" evidence="11">
    <location>
        <begin position="92"/>
        <end position="108"/>
    </location>
</feature>
<dbReference type="InterPro" id="IPR008250">
    <property type="entry name" value="ATPase_P-typ_transduc_dom_A_sf"/>
</dbReference>
<feature type="transmembrane region" description="Helical" evidence="11">
    <location>
        <begin position="785"/>
        <end position="805"/>
    </location>
</feature>
<dbReference type="InterPro" id="IPR036412">
    <property type="entry name" value="HAD-like_sf"/>
</dbReference>
<evidence type="ECO:0000256" key="5">
    <source>
        <dbReference type="ARBA" id="ARBA00022741"/>
    </source>
</evidence>
<evidence type="ECO:0000256" key="8">
    <source>
        <dbReference type="ARBA" id="ARBA00022967"/>
    </source>
</evidence>
<keyword evidence="4 11" id="KW-0812">Transmembrane</keyword>
<dbReference type="FunFam" id="3.40.50.1000:FF:000028">
    <property type="entry name" value="Calcium-transporting P-type ATPase, putative"/>
    <property type="match status" value="1"/>
</dbReference>
<dbReference type="GO" id="GO:0016887">
    <property type="term" value="F:ATP hydrolysis activity"/>
    <property type="evidence" value="ECO:0007669"/>
    <property type="project" value="InterPro"/>
</dbReference>
<dbReference type="SUPFAM" id="SSF81665">
    <property type="entry name" value="Calcium ATPase, transmembrane domain M"/>
    <property type="match status" value="1"/>
</dbReference>
<dbReference type="Gene3D" id="1.20.1110.10">
    <property type="entry name" value="Calcium-transporting ATPase, transmembrane domain"/>
    <property type="match status" value="1"/>
</dbReference>
<dbReference type="InterPro" id="IPR004014">
    <property type="entry name" value="ATPase_P-typ_cation-transptr_N"/>
</dbReference>
<evidence type="ECO:0000256" key="9">
    <source>
        <dbReference type="ARBA" id="ARBA00022989"/>
    </source>
</evidence>
<dbReference type="NCBIfam" id="TIGR01494">
    <property type="entry name" value="ATPase_P-type"/>
    <property type="match status" value="2"/>
</dbReference>
<dbReference type="InterPro" id="IPR001757">
    <property type="entry name" value="P_typ_ATPase"/>
</dbReference>
<organism evidence="13 14">
    <name type="scientific">Candidatus Accumulibacter phosphatis</name>
    <dbReference type="NCBI Taxonomy" id="327160"/>
    <lineage>
        <taxon>Bacteria</taxon>
        <taxon>Pseudomonadati</taxon>
        <taxon>Pseudomonadota</taxon>
        <taxon>Betaproteobacteria</taxon>
        <taxon>Candidatus Accumulibacter</taxon>
    </lineage>
</organism>
<dbReference type="SFLD" id="SFLDG00002">
    <property type="entry name" value="C1.7:_P-type_atpase_like"/>
    <property type="match status" value="1"/>
</dbReference>
<protein>
    <submittedName>
        <fullName evidence="13">Carbonate dehydratase</fullName>
    </submittedName>
</protein>
<feature type="transmembrane region" description="Helical" evidence="11">
    <location>
        <begin position="255"/>
        <end position="275"/>
    </location>
</feature>
<keyword evidence="8" id="KW-1278">Translocase</keyword>
<comment type="caution">
    <text evidence="13">The sequence shown here is derived from an EMBL/GenBank/DDBJ whole genome shotgun (WGS) entry which is preliminary data.</text>
</comment>
<comment type="similarity">
    <text evidence="2">Belongs to the cation transport ATPase (P-type) (TC 3.A.3) family. Type IIA subfamily.</text>
</comment>
<dbReference type="PRINTS" id="PR00119">
    <property type="entry name" value="CATATPASE"/>
</dbReference>
<keyword evidence="6" id="KW-0067">ATP-binding</keyword>
<dbReference type="SUPFAM" id="SSF81660">
    <property type="entry name" value="Metal cation-transporting ATPase, ATP-binding domain N"/>
    <property type="match status" value="1"/>
</dbReference>
<reference evidence="13 14" key="1">
    <citation type="submission" date="2017-09" db="EMBL/GenBank/DDBJ databases">
        <title>Metagenomic Analysis Reveals Denitrifying Candidatus Accumulibacter and Flanking Population as a Source of N2O.</title>
        <authorList>
            <person name="Gao H."/>
            <person name="Mao Y."/>
            <person name="Zhao X."/>
            <person name="Liu W.-T."/>
            <person name="Zhang T."/>
            <person name="Wells G."/>
        </authorList>
    </citation>
    <scope>NUCLEOTIDE SEQUENCE [LARGE SCALE GENOMIC DNA]</scope>
    <source>
        <strain evidence="13">CANDO_2_IC</strain>
    </source>
</reference>
<dbReference type="GO" id="GO:0005391">
    <property type="term" value="F:P-type sodium:potassium-exchanging transporter activity"/>
    <property type="evidence" value="ECO:0007669"/>
    <property type="project" value="TreeGrafter"/>
</dbReference>
<feature type="domain" description="Cation-transporting P-type ATPase N-terminal" evidence="12">
    <location>
        <begin position="14"/>
        <end position="88"/>
    </location>
</feature>
<dbReference type="GO" id="GO:0036376">
    <property type="term" value="P:sodium ion export across plasma membrane"/>
    <property type="evidence" value="ECO:0007669"/>
    <property type="project" value="TreeGrafter"/>
</dbReference>
<dbReference type="Pfam" id="PF00122">
    <property type="entry name" value="E1-E2_ATPase"/>
    <property type="match status" value="1"/>
</dbReference>
<dbReference type="CDD" id="cd02080">
    <property type="entry name" value="P-type_ATPase_cation"/>
    <property type="match status" value="1"/>
</dbReference>
<dbReference type="PROSITE" id="PS00154">
    <property type="entry name" value="ATPASE_E1_E2"/>
    <property type="match status" value="1"/>
</dbReference>
<feature type="transmembrane region" description="Helical" evidence="11">
    <location>
        <begin position="281"/>
        <end position="310"/>
    </location>
</feature>
<dbReference type="GO" id="GO:1902600">
    <property type="term" value="P:proton transmembrane transport"/>
    <property type="evidence" value="ECO:0007669"/>
    <property type="project" value="TreeGrafter"/>
</dbReference>
<evidence type="ECO:0000313" key="14">
    <source>
        <dbReference type="Proteomes" id="UP000342300"/>
    </source>
</evidence>
<dbReference type="InterPro" id="IPR044492">
    <property type="entry name" value="P_typ_ATPase_HD_dom"/>
</dbReference>
<feature type="transmembrane region" description="Helical" evidence="11">
    <location>
        <begin position="817"/>
        <end position="834"/>
    </location>
</feature>
<dbReference type="PANTHER" id="PTHR43294">
    <property type="entry name" value="SODIUM/POTASSIUM-TRANSPORTING ATPASE SUBUNIT ALPHA"/>
    <property type="match status" value="1"/>
</dbReference>
<feature type="transmembrane region" description="Helical" evidence="11">
    <location>
        <begin position="745"/>
        <end position="764"/>
    </location>
</feature>
<keyword evidence="10 11" id="KW-0472">Membrane</keyword>
<dbReference type="AlphaFoldDB" id="A0A6A7RU52"/>
<dbReference type="Gene3D" id="3.40.1110.10">
    <property type="entry name" value="Calcium-transporting ATPase, cytoplasmic domain N"/>
    <property type="match status" value="1"/>
</dbReference>
<dbReference type="InterPro" id="IPR050510">
    <property type="entry name" value="Cation_transp_ATPase_P-type"/>
</dbReference>
<dbReference type="InterPro" id="IPR023299">
    <property type="entry name" value="ATPase_P-typ_cyto_dom_N"/>
</dbReference>
<dbReference type="GO" id="GO:0005886">
    <property type="term" value="C:plasma membrane"/>
    <property type="evidence" value="ECO:0007669"/>
    <property type="project" value="TreeGrafter"/>
</dbReference>
<dbReference type="InterPro" id="IPR006068">
    <property type="entry name" value="ATPase_P-typ_cation-transptr_C"/>
</dbReference>
<sequence length="915" mass="97511">MAKAVNERSPERVAWHFIAADEAAMRLQASYDEGLAAGEVLGRRALHGENRITQKPGKGALLRFALQFVQPLVLVLLVAGVVTAFLGEWVDSGVIFGVTLINAVIGFIQEGRAEDALAALARSVSSEVTVLRDGCKQRLPSTELVPGDVVLLAAGDKVPADLRLFRAKDLQAIESALTGESTAVAKHGDVLPEATVLADRCNMAYAGTVMITGRGAGVVVATGDRTETGRISQLIAEAPDLTTPLTHKMAVFSNWLLIAIGLLAVLTFIVGMWRGSSAFEMFMAAVALAVGAIPEGLPAAMTITLAIGVARMAKRRAIIRKLPAVETLGSTTIICSDKTGTLTENQMTVRELYAGGVQTTVSGSGYAPEGKVGDGAEIAGALRECLLAGVLCNDAALSEDDTGSEGKDLREHGEQWTIVGDPTEGALIVVARKAGLDEAALHKRFPRRDEIPFDSARQYMATAHEIDGQRLAYFKGALEQLLPRSQQMLDASGQPVALRPDEIAEIEKAARAMAKEGLRVLAIARLTSTTTNTLPALDEHSADAGLEFIGLVGMIDPPRPKAIAAVATCHAAGITVKMITGDHAVTALSIARKLDIIKEGETALTGVELAAFDDQELRRVATEVNVFARVEPEQKLRLVRALQANGEVVAMTGDGVNDAPALKQADIGIAMGLAGTEVAKDAADMVLTDDDFAAIEAAVEEGRGVYDNLVKFITWTLPTNFGEGLVILAAVVAGATLPITPLQILWINMTTAVFLGLMLAFEPIEANVMERRPRRPGTPILDSALVWRIVLVSLLLLAGAFGLFLRELSLGNPLAEARTVALNVFVVVEAMYLFNCRSLTRSALHVGLFSNPAVWYGVLTMAVLQALLTYLPLLNRLFATAPIGLRQWLEIAAVGLFAYLVVGIEKRLRERRQAH</sequence>
<feature type="transmembrane region" description="Helical" evidence="11">
    <location>
        <begin position="61"/>
        <end position="86"/>
    </location>
</feature>
<evidence type="ECO:0000256" key="6">
    <source>
        <dbReference type="ARBA" id="ARBA00022840"/>
    </source>
</evidence>
<dbReference type="GO" id="GO:0012505">
    <property type="term" value="C:endomembrane system"/>
    <property type="evidence" value="ECO:0007669"/>
    <property type="project" value="UniProtKB-SubCell"/>
</dbReference>
<dbReference type="SUPFAM" id="SSF81653">
    <property type="entry name" value="Calcium ATPase, transduction domain A"/>
    <property type="match status" value="1"/>
</dbReference>
<dbReference type="GO" id="GO:0030007">
    <property type="term" value="P:intracellular potassium ion homeostasis"/>
    <property type="evidence" value="ECO:0007669"/>
    <property type="project" value="TreeGrafter"/>
</dbReference>
<keyword evidence="3" id="KW-0597">Phosphoprotein</keyword>